<organism evidence="1 2">
    <name type="scientific">Candidatus Moanibacter tarae</name>
    <dbReference type="NCBI Taxonomy" id="2200854"/>
    <lineage>
        <taxon>Bacteria</taxon>
        <taxon>Pseudomonadati</taxon>
        <taxon>Verrucomicrobiota</taxon>
        <taxon>Opitutia</taxon>
        <taxon>Puniceicoccales</taxon>
        <taxon>Puniceicoccales incertae sedis</taxon>
        <taxon>Candidatus Moanibacter</taxon>
    </lineage>
</organism>
<proteinExistence type="predicted"/>
<reference evidence="1 2" key="1">
    <citation type="submission" date="2018-06" db="EMBL/GenBank/DDBJ databases">
        <title>Draft Genome Sequence of a Novel Marine Bacterium Related to the Verrucomicrobia.</title>
        <authorList>
            <person name="Vosseberg J."/>
            <person name="Martijn J."/>
            <person name="Ettema T.J.G."/>
        </authorList>
    </citation>
    <scope>NUCLEOTIDE SEQUENCE [LARGE SCALE GENOMIC DNA]</scope>
    <source>
        <strain evidence="1">TARA_B100001123</strain>
    </source>
</reference>
<evidence type="ECO:0008006" key="3">
    <source>
        <dbReference type="Google" id="ProtNLM"/>
    </source>
</evidence>
<evidence type="ECO:0000313" key="2">
    <source>
        <dbReference type="Proteomes" id="UP000247465"/>
    </source>
</evidence>
<dbReference type="Proteomes" id="UP000247465">
    <property type="component" value="Chromosome"/>
</dbReference>
<dbReference type="AlphaFoldDB" id="A0A2Z4AQI4"/>
<protein>
    <recommendedName>
        <fullName evidence="3">Glycosyl hydrolase family 32 N-terminal domain-containing protein</fullName>
    </recommendedName>
</protein>
<dbReference type="Gene3D" id="2.115.10.20">
    <property type="entry name" value="Glycosyl hydrolase domain, family 43"/>
    <property type="match status" value="2"/>
</dbReference>
<gene>
    <name evidence="1" type="ORF">DF168_01323</name>
</gene>
<accession>A0A2Z4AQI4</accession>
<evidence type="ECO:0000313" key="1">
    <source>
        <dbReference type="EMBL" id="AWT60122.1"/>
    </source>
</evidence>
<sequence>MFTKYSPKNHFEIIGNQPQYFLDDSIIEWVKNIKRTHHVAEKYNGNPVIRRDQPWEAWLHFNTTVTLLRDDDGRFRCWYTDVTNLSFEGGGADALYKPKLSYAESTDGIQWEKPNLGMVKIDGRDTNRIDWEAAPGQPVALTVIRDPIDPDPKRRYKMAYLPEAYNVNVPKKSVMAHSHSLGLCIAYSSDGFHWEHEERNPVLDIWGSDVLTMTYDMEYERYVIYGRCHYMAESGNPSSDQWFTPYYPAQPNGWVSKRAIYRIESTDLIHWSEPKRVLTPGTLHNLDDQFYSLAYFRLGRYHCALMPVFHAVDNTKDTELVYSHDGIEWHHYPREPWRIQRGGQGTWDEFQIDTVIPPLRLGDHHLVFYGGADFHHDWAMVGKAQGLDTPEVNYSLEQLNESLGLATFRADGFVSLDSGLREGIITTTPFFSTGEQLIINARCHSKGYIEVEITDIMDEVWKGFSRSDCKRFTGDETSHVVAWKGQSGINMVPGYTRVRFYMKNAELYSFRVDKL</sequence>
<dbReference type="EMBL" id="CP029803">
    <property type="protein sequence ID" value="AWT60122.1"/>
    <property type="molecule type" value="Genomic_DNA"/>
</dbReference>
<dbReference type="KEGG" id="mtar:DF168_01323"/>
<dbReference type="InterPro" id="IPR023296">
    <property type="entry name" value="Glyco_hydro_beta-prop_sf"/>
</dbReference>
<name>A0A2Z4AQI4_9BACT</name>
<dbReference type="SUPFAM" id="SSF75005">
    <property type="entry name" value="Arabinanase/levansucrase/invertase"/>
    <property type="match status" value="1"/>
</dbReference>